<gene>
    <name evidence="1" type="ORF">TELCIR_24498</name>
</gene>
<evidence type="ECO:0000313" key="2">
    <source>
        <dbReference type="Proteomes" id="UP000230423"/>
    </source>
</evidence>
<protein>
    <recommendedName>
        <fullName evidence="3">Translation elongation factor EFTu-like domain-containing protein</fullName>
    </recommendedName>
</protein>
<dbReference type="PANTHER" id="PTHR43721:SF11">
    <property type="entry name" value="SELENOCYSTEINE-SPECIFIC ELONGATION FACTOR"/>
    <property type="match status" value="1"/>
</dbReference>
<dbReference type="SUPFAM" id="SSF50447">
    <property type="entry name" value="Translation proteins"/>
    <property type="match status" value="1"/>
</dbReference>
<dbReference type="GO" id="GO:0003746">
    <property type="term" value="F:translation elongation factor activity"/>
    <property type="evidence" value="ECO:0007669"/>
    <property type="project" value="TreeGrafter"/>
</dbReference>
<dbReference type="PANTHER" id="PTHR43721">
    <property type="entry name" value="ELONGATION FACTOR TU-RELATED"/>
    <property type="match status" value="1"/>
</dbReference>
<evidence type="ECO:0000313" key="1">
    <source>
        <dbReference type="EMBL" id="PIO54145.1"/>
    </source>
</evidence>
<dbReference type="Proteomes" id="UP000230423">
    <property type="component" value="Unassembled WGS sequence"/>
</dbReference>
<dbReference type="OrthoDB" id="2067at2759"/>
<dbReference type="AlphaFoldDB" id="A0A2G9T887"/>
<evidence type="ECO:0008006" key="3">
    <source>
        <dbReference type="Google" id="ProtNLM"/>
    </source>
</evidence>
<name>A0A2G9T887_TELCI</name>
<dbReference type="InterPro" id="IPR050055">
    <property type="entry name" value="EF-Tu_GTPase"/>
</dbReference>
<organism evidence="1 2">
    <name type="scientific">Teladorsagia circumcincta</name>
    <name type="common">Brown stomach worm</name>
    <name type="synonym">Ostertagia circumcincta</name>
    <dbReference type="NCBI Taxonomy" id="45464"/>
    <lineage>
        <taxon>Eukaryota</taxon>
        <taxon>Metazoa</taxon>
        <taxon>Ecdysozoa</taxon>
        <taxon>Nematoda</taxon>
        <taxon>Chromadorea</taxon>
        <taxon>Rhabditida</taxon>
        <taxon>Rhabditina</taxon>
        <taxon>Rhabditomorpha</taxon>
        <taxon>Strongyloidea</taxon>
        <taxon>Trichostrongylidae</taxon>
        <taxon>Teladorsagia</taxon>
    </lineage>
</organism>
<dbReference type="InterPro" id="IPR009000">
    <property type="entry name" value="Transl_B-barrel_sf"/>
</dbReference>
<sequence length="66" mass="7285">MGWKAEALSSLVVAVDHCFPVTGKGTVMTGTVIEGCIRMDQELEIPALKEKKKVRGLESWKQPVEK</sequence>
<dbReference type="GO" id="GO:0001514">
    <property type="term" value="P:selenocysteine incorporation"/>
    <property type="evidence" value="ECO:0007669"/>
    <property type="project" value="TreeGrafter"/>
</dbReference>
<proteinExistence type="predicted"/>
<dbReference type="EMBL" id="KZ400939">
    <property type="protein sequence ID" value="PIO54145.1"/>
    <property type="molecule type" value="Genomic_DNA"/>
</dbReference>
<dbReference type="Gene3D" id="2.40.30.10">
    <property type="entry name" value="Translation factors"/>
    <property type="match status" value="1"/>
</dbReference>
<keyword evidence="2" id="KW-1185">Reference proteome</keyword>
<feature type="non-terminal residue" evidence="1">
    <location>
        <position position="66"/>
    </location>
</feature>
<reference evidence="1 2" key="1">
    <citation type="submission" date="2015-09" db="EMBL/GenBank/DDBJ databases">
        <title>Draft genome of the parasitic nematode Teladorsagia circumcincta isolate WARC Sus (inbred).</title>
        <authorList>
            <person name="Mitreva M."/>
        </authorList>
    </citation>
    <scope>NUCLEOTIDE SEQUENCE [LARGE SCALE GENOMIC DNA]</scope>
    <source>
        <strain evidence="1 2">S</strain>
    </source>
</reference>
<accession>A0A2G9T887</accession>